<comment type="caution">
    <text evidence="2">The sequence shown here is derived from an EMBL/GenBank/DDBJ whole genome shotgun (WGS) entry which is preliminary data.</text>
</comment>
<gene>
    <name evidence="2" type="ORF">HJC23_003012</name>
</gene>
<feature type="compositionally biased region" description="Basic residues" evidence="1">
    <location>
        <begin position="255"/>
        <end position="264"/>
    </location>
</feature>
<keyword evidence="3" id="KW-1185">Reference proteome</keyword>
<accession>A0ABD3PSM4</accession>
<feature type="compositionally biased region" description="Polar residues" evidence="1">
    <location>
        <begin position="232"/>
        <end position="246"/>
    </location>
</feature>
<dbReference type="EMBL" id="JABMIG020000119">
    <property type="protein sequence ID" value="KAL3791023.1"/>
    <property type="molecule type" value="Genomic_DNA"/>
</dbReference>
<feature type="compositionally biased region" description="Basic residues" evidence="1">
    <location>
        <begin position="1"/>
        <end position="11"/>
    </location>
</feature>
<feature type="region of interest" description="Disordered" evidence="1">
    <location>
        <begin position="207"/>
        <end position="276"/>
    </location>
</feature>
<name>A0ABD3PSM4_9STRA</name>
<feature type="compositionally biased region" description="Basic and acidic residues" evidence="1">
    <location>
        <begin position="111"/>
        <end position="120"/>
    </location>
</feature>
<dbReference type="AlphaFoldDB" id="A0ABD3PSM4"/>
<feature type="region of interest" description="Disordered" evidence="1">
    <location>
        <begin position="106"/>
        <end position="131"/>
    </location>
</feature>
<dbReference type="Proteomes" id="UP001516023">
    <property type="component" value="Unassembled WGS sequence"/>
</dbReference>
<proteinExistence type="predicted"/>
<evidence type="ECO:0000256" key="1">
    <source>
        <dbReference type="SAM" id="MobiDB-lite"/>
    </source>
</evidence>
<evidence type="ECO:0000313" key="2">
    <source>
        <dbReference type="EMBL" id="KAL3791023.1"/>
    </source>
</evidence>
<organism evidence="2 3">
    <name type="scientific">Cyclotella cryptica</name>
    <dbReference type="NCBI Taxonomy" id="29204"/>
    <lineage>
        <taxon>Eukaryota</taxon>
        <taxon>Sar</taxon>
        <taxon>Stramenopiles</taxon>
        <taxon>Ochrophyta</taxon>
        <taxon>Bacillariophyta</taxon>
        <taxon>Coscinodiscophyceae</taxon>
        <taxon>Thalassiosirophycidae</taxon>
        <taxon>Stephanodiscales</taxon>
        <taxon>Stephanodiscaceae</taxon>
        <taxon>Cyclotella</taxon>
    </lineage>
</organism>
<sequence length="276" mass="30606">MARKSLFKHKSTPAPASAPAPAARKIPVQPAVELVPSHELDPSVEMKLRTNADNDTLSTHSYTTDLSDISPMDNLELPFETDEENTLGSVANNVILSTLCCHGGSVPGEDQDAHDIKGEEDASPLGKEKEDDDGFISKLAGTFLYFIGQAPPVQIVRCMEERSVDQSEVSIPQVLTDMAEEYEHSRRKLEEKDRYLKEVYQRQQRERLQQLPPLHDSRRKKNILMSMKTVKGSASNKSSDATVSSNSSLFDKLKKSGSKLSRSRSKNDDGSGLYEI</sequence>
<feature type="compositionally biased region" description="Low complexity" evidence="1">
    <location>
        <begin position="13"/>
        <end position="23"/>
    </location>
</feature>
<evidence type="ECO:0000313" key="3">
    <source>
        <dbReference type="Proteomes" id="UP001516023"/>
    </source>
</evidence>
<feature type="region of interest" description="Disordered" evidence="1">
    <location>
        <begin position="1"/>
        <end position="29"/>
    </location>
</feature>
<reference evidence="2 3" key="1">
    <citation type="journal article" date="2020" name="G3 (Bethesda)">
        <title>Improved Reference Genome for Cyclotella cryptica CCMP332, a Model for Cell Wall Morphogenesis, Salinity Adaptation, and Lipid Production in Diatoms (Bacillariophyta).</title>
        <authorList>
            <person name="Roberts W.R."/>
            <person name="Downey K.M."/>
            <person name="Ruck E.C."/>
            <person name="Traller J.C."/>
            <person name="Alverson A.J."/>
        </authorList>
    </citation>
    <scope>NUCLEOTIDE SEQUENCE [LARGE SCALE GENOMIC DNA]</scope>
    <source>
        <strain evidence="2 3">CCMP332</strain>
    </source>
</reference>
<protein>
    <submittedName>
        <fullName evidence="2">Uncharacterized protein</fullName>
    </submittedName>
</protein>